<dbReference type="Proteomes" id="UP000789920">
    <property type="component" value="Unassembled WGS sequence"/>
</dbReference>
<sequence length="39" mass="4520">STTREKADDFLFAEVMAPVIFRGSQRPVPAEWFHLEEDP</sequence>
<gene>
    <name evidence="1" type="ORF">RPERSI_LOCUS19705</name>
</gene>
<dbReference type="EMBL" id="CAJVQC010054440">
    <property type="protein sequence ID" value="CAG8794169.1"/>
    <property type="molecule type" value="Genomic_DNA"/>
</dbReference>
<keyword evidence="2" id="KW-1185">Reference proteome</keyword>
<organism evidence="1 2">
    <name type="scientific">Racocetra persica</name>
    <dbReference type="NCBI Taxonomy" id="160502"/>
    <lineage>
        <taxon>Eukaryota</taxon>
        <taxon>Fungi</taxon>
        <taxon>Fungi incertae sedis</taxon>
        <taxon>Mucoromycota</taxon>
        <taxon>Glomeromycotina</taxon>
        <taxon>Glomeromycetes</taxon>
        <taxon>Diversisporales</taxon>
        <taxon>Gigasporaceae</taxon>
        <taxon>Racocetra</taxon>
    </lineage>
</organism>
<protein>
    <submittedName>
        <fullName evidence="1">1498_t:CDS:1</fullName>
    </submittedName>
</protein>
<reference evidence="1" key="1">
    <citation type="submission" date="2021-06" db="EMBL/GenBank/DDBJ databases">
        <authorList>
            <person name="Kallberg Y."/>
            <person name="Tangrot J."/>
            <person name="Rosling A."/>
        </authorList>
    </citation>
    <scope>NUCLEOTIDE SEQUENCE</scope>
    <source>
        <strain evidence="1">MA461A</strain>
    </source>
</reference>
<feature type="non-terminal residue" evidence="1">
    <location>
        <position position="39"/>
    </location>
</feature>
<name>A0ACA9RH43_9GLOM</name>
<feature type="non-terminal residue" evidence="1">
    <location>
        <position position="1"/>
    </location>
</feature>
<evidence type="ECO:0000313" key="1">
    <source>
        <dbReference type="EMBL" id="CAG8794169.1"/>
    </source>
</evidence>
<evidence type="ECO:0000313" key="2">
    <source>
        <dbReference type="Proteomes" id="UP000789920"/>
    </source>
</evidence>
<proteinExistence type="predicted"/>
<accession>A0ACA9RH43</accession>
<comment type="caution">
    <text evidence="1">The sequence shown here is derived from an EMBL/GenBank/DDBJ whole genome shotgun (WGS) entry which is preliminary data.</text>
</comment>